<keyword evidence="3" id="KW-0547">Nucleotide-binding</keyword>
<comment type="similarity">
    <text evidence="1">Belongs to the ABC transporter superfamily.</text>
</comment>
<feature type="non-terminal residue" evidence="3">
    <location>
        <position position="140"/>
    </location>
</feature>
<dbReference type="InterPro" id="IPR050166">
    <property type="entry name" value="ABC_transporter_ATP-bind"/>
</dbReference>
<dbReference type="GO" id="GO:0005524">
    <property type="term" value="F:ATP binding"/>
    <property type="evidence" value="ECO:0007669"/>
    <property type="project" value="UniProtKB-KW"/>
</dbReference>
<keyword evidence="4" id="KW-1185">Reference proteome</keyword>
<dbReference type="PANTHER" id="PTHR42788:SF13">
    <property type="entry name" value="ALIPHATIC SULFONATES IMPORT ATP-BINDING PROTEIN SSUB"/>
    <property type="match status" value="1"/>
</dbReference>
<proteinExistence type="inferred from homology"/>
<gene>
    <name evidence="3" type="ORF">E4L95_16665</name>
</gene>
<keyword evidence="3" id="KW-0067">ATP-binding</keyword>
<dbReference type="AlphaFoldDB" id="A0A4Z1C8L1"/>
<evidence type="ECO:0000313" key="3">
    <source>
        <dbReference type="EMBL" id="TGN51564.1"/>
    </source>
</evidence>
<evidence type="ECO:0000256" key="2">
    <source>
        <dbReference type="ARBA" id="ARBA00022448"/>
    </source>
</evidence>
<dbReference type="SUPFAM" id="SSF52540">
    <property type="entry name" value="P-loop containing nucleoside triphosphate hydrolases"/>
    <property type="match status" value="1"/>
</dbReference>
<comment type="caution">
    <text evidence="3">The sequence shown here is derived from an EMBL/GenBank/DDBJ whole genome shotgun (WGS) entry which is preliminary data.</text>
</comment>
<protein>
    <submittedName>
        <fullName evidence="3">ABC transporter ATP-binding protein</fullName>
    </submittedName>
</protein>
<dbReference type="PANTHER" id="PTHR42788">
    <property type="entry name" value="TAURINE IMPORT ATP-BINDING PROTEIN-RELATED"/>
    <property type="match status" value="1"/>
</dbReference>
<dbReference type="Gene3D" id="3.40.50.300">
    <property type="entry name" value="P-loop containing nucleotide triphosphate hydrolases"/>
    <property type="match status" value="1"/>
</dbReference>
<keyword evidence="2" id="KW-0813">Transport</keyword>
<organism evidence="3 4">
    <name type="scientific">Paracoccus liaowanqingii</name>
    <dbReference type="NCBI Taxonomy" id="2560053"/>
    <lineage>
        <taxon>Bacteria</taxon>
        <taxon>Pseudomonadati</taxon>
        <taxon>Pseudomonadota</taxon>
        <taxon>Alphaproteobacteria</taxon>
        <taxon>Rhodobacterales</taxon>
        <taxon>Paracoccaceae</taxon>
        <taxon>Paracoccus</taxon>
    </lineage>
</organism>
<evidence type="ECO:0000313" key="4">
    <source>
        <dbReference type="Proteomes" id="UP000297972"/>
    </source>
</evidence>
<accession>A0A4Z1C8L1</accession>
<sequence length="140" mass="14476">MKGGEGAVGIRGDLWLNGAVLARGVEIAAVAGGWTCLMGASGVGKSNLGRMVAGLPVAARLEGRLQVPEGRVALMGQSDQLLPWAGVLANVTLGARLRGARPDLARARALLADLGLAGMDRHRHRLHGHPGDPQSRRGRG</sequence>
<dbReference type="InterPro" id="IPR027417">
    <property type="entry name" value="P-loop_NTPase"/>
</dbReference>
<dbReference type="Proteomes" id="UP000297972">
    <property type="component" value="Unassembled WGS sequence"/>
</dbReference>
<dbReference type="EMBL" id="SRPG01000203">
    <property type="protein sequence ID" value="TGN51564.1"/>
    <property type="molecule type" value="Genomic_DNA"/>
</dbReference>
<name>A0A4Z1C8L1_9RHOB</name>
<reference evidence="3 4" key="1">
    <citation type="submission" date="2019-03" db="EMBL/GenBank/DDBJ databases">
        <authorList>
            <person name="Li J."/>
        </authorList>
    </citation>
    <scope>NUCLEOTIDE SEQUENCE [LARGE SCALE GENOMIC DNA]</scope>
    <source>
        <strain evidence="3 4">3058</strain>
    </source>
</reference>
<evidence type="ECO:0000256" key="1">
    <source>
        <dbReference type="ARBA" id="ARBA00005417"/>
    </source>
</evidence>